<protein>
    <submittedName>
        <fullName evidence="3">AAA family ATPase</fullName>
    </submittedName>
</protein>
<dbReference type="PANTHER" id="PTHR47545">
    <property type="entry name" value="MULTIFUNCTIONAL CCA PROTEIN"/>
    <property type="match status" value="1"/>
</dbReference>
<dbReference type="InterPro" id="IPR027417">
    <property type="entry name" value="P-loop_NTPase"/>
</dbReference>
<evidence type="ECO:0000313" key="3">
    <source>
        <dbReference type="EMBL" id="GAA3928943.1"/>
    </source>
</evidence>
<comment type="caution">
    <text evidence="3">The sequence shown here is derived from an EMBL/GenBank/DDBJ whole genome shotgun (WGS) entry which is preliminary data.</text>
</comment>
<dbReference type="Proteomes" id="UP001501565">
    <property type="component" value="Unassembled WGS sequence"/>
</dbReference>
<sequence>MNRKDWLASLAVDATPTIEDCIEQLGATFPLLYQYKETEQDPQWHAEGDVYIHTGMVLSELYVLLSNEASHITGESRQALILGALLHDIAKPMTTRRKEVKGVERVVATGHEAMGRSYVAHRLLNLELSYSVVDSVMGLVGEHHMPKLLVIKQMGAGEYWKLARKASMELLYWLEVADMKGRICEDLNEQLDLLAQFRLFCEEYQLWKEHKPLLQLAADMAPHLVGLDETTKDMVFARTMRDFEEGDISTFEEGIARTYSYRQGFSEVYVLYGPSGSGKSTWIERFGPECEVISLDELRAEINGDRSNQANIGKILNTARERLKTYLRAKKRVIWDATNLREDFRSLICRIAFDYHAFVTMVVFHKSENQLFVDNKNRSYPVPEMVLRSQLDQLEWPVPEEAHRYWVIDHQGNTIKQSGSFKRNNCDKTTGSINN</sequence>
<feature type="domain" description="HD" evidence="2">
    <location>
        <begin position="68"/>
        <end position="147"/>
    </location>
</feature>
<dbReference type="InterPro" id="IPR050124">
    <property type="entry name" value="tRNA_CCA-adding_enzyme"/>
</dbReference>
<dbReference type="RefSeq" id="WP_344799055.1">
    <property type="nucleotide sequence ID" value="NZ_BAABBN010000007.1"/>
</dbReference>
<gene>
    <name evidence="3" type="ORF">GCM10022277_26820</name>
</gene>
<dbReference type="EMBL" id="BAABBN010000007">
    <property type="protein sequence ID" value="GAA3928943.1"/>
    <property type="molecule type" value="Genomic_DNA"/>
</dbReference>
<dbReference type="PANTHER" id="PTHR47545:SF1">
    <property type="entry name" value="MULTIFUNCTIONAL CCA PROTEIN"/>
    <property type="match status" value="1"/>
</dbReference>
<reference evidence="4" key="1">
    <citation type="journal article" date="2019" name="Int. J. Syst. Evol. Microbiol.">
        <title>The Global Catalogue of Microorganisms (GCM) 10K type strain sequencing project: providing services to taxonomists for standard genome sequencing and annotation.</title>
        <authorList>
            <consortium name="The Broad Institute Genomics Platform"/>
            <consortium name="The Broad Institute Genome Sequencing Center for Infectious Disease"/>
            <person name="Wu L."/>
            <person name="Ma J."/>
        </authorList>
    </citation>
    <scope>NUCLEOTIDE SEQUENCE [LARGE SCALE GENOMIC DNA]</scope>
    <source>
        <strain evidence="4">JCM 17551</strain>
    </source>
</reference>
<dbReference type="CDD" id="cd00077">
    <property type="entry name" value="HDc"/>
    <property type="match status" value="1"/>
</dbReference>
<evidence type="ECO:0000256" key="1">
    <source>
        <dbReference type="ARBA" id="ARBA00022741"/>
    </source>
</evidence>
<name>A0ABP7MSF9_9GAMM</name>
<dbReference type="SUPFAM" id="SSF109604">
    <property type="entry name" value="HD-domain/PDEase-like"/>
    <property type="match status" value="1"/>
</dbReference>
<keyword evidence="1" id="KW-0547">Nucleotide-binding</keyword>
<dbReference type="Pfam" id="PF13671">
    <property type="entry name" value="AAA_33"/>
    <property type="match status" value="1"/>
</dbReference>
<dbReference type="InterPro" id="IPR003607">
    <property type="entry name" value="HD/PDEase_dom"/>
</dbReference>
<dbReference type="Gene3D" id="3.40.50.300">
    <property type="entry name" value="P-loop containing nucleotide triphosphate hydrolases"/>
    <property type="match status" value="1"/>
</dbReference>
<proteinExistence type="predicted"/>
<accession>A0ABP7MSF9</accession>
<evidence type="ECO:0000259" key="2">
    <source>
        <dbReference type="Pfam" id="PF01966"/>
    </source>
</evidence>
<dbReference type="Gene3D" id="1.10.3090.10">
    <property type="entry name" value="cca-adding enzyme, domain 2"/>
    <property type="match status" value="1"/>
</dbReference>
<organism evidence="3 4">
    <name type="scientific">Litoribacillus peritrichatus</name>
    <dbReference type="NCBI Taxonomy" id="718191"/>
    <lineage>
        <taxon>Bacteria</taxon>
        <taxon>Pseudomonadati</taxon>
        <taxon>Pseudomonadota</taxon>
        <taxon>Gammaproteobacteria</taxon>
        <taxon>Oceanospirillales</taxon>
        <taxon>Oceanospirillaceae</taxon>
        <taxon>Litoribacillus</taxon>
    </lineage>
</organism>
<dbReference type="Pfam" id="PF01966">
    <property type="entry name" value="HD"/>
    <property type="match status" value="1"/>
</dbReference>
<keyword evidence="4" id="KW-1185">Reference proteome</keyword>
<evidence type="ECO:0000313" key="4">
    <source>
        <dbReference type="Proteomes" id="UP001501565"/>
    </source>
</evidence>
<dbReference type="InterPro" id="IPR006674">
    <property type="entry name" value="HD_domain"/>
</dbReference>
<dbReference type="SUPFAM" id="SSF52540">
    <property type="entry name" value="P-loop containing nucleoside triphosphate hydrolases"/>
    <property type="match status" value="1"/>
</dbReference>